<comment type="subcellular location">
    <subcellularLocation>
        <location evidence="1">Cell membrane</location>
        <topology evidence="1">Multi-pass membrane protein</topology>
    </subcellularLocation>
</comment>
<dbReference type="EMBL" id="PNYB01000020">
    <property type="protein sequence ID" value="PMS19939.1"/>
    <property type="molecule type" value="Genomic_DNA"/>
</dbReference>
<keyword evidence="3 6" id="KW-0812">Transmembrane</keyword>
<feature type="domain" description="Type II secretion system protein GspF" evidence="7">
    <location>
        <begin position="156"/>
        <end position="280"/>
    </location>
</feature>
<evidence type="ECO:0000256" key="2">
    <source>
        <dbReference type="ARBA" id="ARBA00022475"/>
    </source>
</evidence>
<dbReference type="Proteomes" id="UP000235347">
    <property type="component" value="Unassembled WGS sequence"/>
</dbReference>
<feature type="transmembrane region" description="Helical" evidence="6">
    <location>
        <begin position="264"/>
        <end position="283"/>
    </location>
</feature>
<gene>
    <name evidence="8" type="ORF">C0Z19_20990</name>
</gene>
<keyword evidence="2" id="KW-1003">Cell membrane</keyword>
<dbReference type="AlphaFoldDB" id="A0A2N7VS31"/>
<evidence type="ECO:0000256" key="3">
    <source>
        <dbReference type="ARBA" id="ARBA00022692"/>
    </source>
</evidence>
<sequence length="323" mass="35085">MSRANLFALAVFVTVFSAGLLLHAARQIMRARPAALMRARLFTLNVTAATNAAGGDETSAAALFNEQARGWRSWTSLDDRLRHIEIVGGKLGLRLTGVVVVAAIFAAIGIAQIDVVPAWAGPLLLVVLPFAALRWFCKMLIERFRLRMLGVFPDALDLMVRAVRAGVPVVRAIEIVADECAQPLAAEFRQIADGLQLGIELETVLNEAMRRLRIPEFSFFCVALLLQRETGGSLGETLEGLADIVRGRKEVRQKARALTAESHLASRVIACVPPVILGSLYVINRDYAQVLINTHAGHMILVVSGVLLVSGLVIIQRIAKLDT</sequence>
<evidence type="ECO:0000256" key="1">
    <source>
        <dbReference type="ARBA" id="ARBA00004651"/>
    </source>
</evidence>
<dbReference type="Pfam" id="PF00482">
    <property type="entry name" value="T2SSF"/>
    <property type="match status" value="1"/>
</dbReference>
<feature type="transmembrane region" description="Helical" evidence="6">
    <location>
        <begin position="91"/>
        <end position="113"/>
    </location>
</feature>
<keyword evidence="5 6" id="KW-0472">Membrane</keyword>
<feature type="transmembrane region" description="Helical" evidence="6">
    <location>
        <begin position="6"/>
        <end position="25"/>
    </location>
</feature>
<dbReference type="RefSeq" id="WP_102611759.1">
    <property type="nucleotide sequence ID" value="NZ_CADIKD010000009.1"/>
</dbReference>
<feature type="transmembrane region" description="Helical" evidence="6">
    <location>
        <begin position="119"/>
        <end position="137"/>
    </location>
</feature>
<evidence type="ECO:0000313" key="8">
    <source>
        <dbReference type="EMBL" id="PMS19939.1"/>
    </source>
</evidence>
<comment type="caution">
    <text evidence="8">The sequence shown here is derived from an EMBL/GenBank/DDBJ whole genome shotgun (WGS) entry which is preliminary data.</text>
</comment>
<keyword evidence="4 6" id="KW-1133">Transmembrane helix</keyword>
<protein>
    <submittedName>
        <fullName evidence="8">Pilus assembly protein</fullName>
    </submittedName>
</protein>
<dbReference type="InterPro" id="IPR042094">
    <property type="entry name" value="T2SS_GspF_sf"/>
</dbReference>
<evidence type="ECO:0000256" key="4">
    <source>
        <dbReference type="ARBA" id="ARBA00022989"/>
    </source>
</evidence>
<dbReference type="PANTHER" id="PTHR35007:SF1">
    <property type="entry name" value="PILUS ASSEMBLY PROTEIN"/>
    <property type="match status" value="1"/>
</dbReference>
<evidence type="ECO:0000313" key="9">
    <source>
        <dbReference type="Proteomes" id="UP000235347"/>
    </source>
</evidence>
<dbReference type="Gene3D" id="1.20.81.30">
    <property type="entry name" value="Type II secretion system (T2SS), domain F"/>
    <property type="match status" value="1"/>
</dbReference>
<organism evidence="8 9">
    <name type="scientific">Trinickia soli</name>
    <dbReference type="NCBI Taxonomy" id="380675"/>
    <lineage>
        <taxon>Bacteria</taxon>
        <taxon>Pseudomonadati</taxon>
        <taxon>Pseudomonadota</taxon>
        <taxon>Betaproteobacteria</taxon>
        <taxon>Burkholderiales</taxon>
        <taxon>Burkholderiaceae</taxon>
        <taxon>Trinickia</taxon>
    </lineage>
</organism>
<name>A0A2N7VS31_9BURK</name>
<dbReference type="PANTHER" id="PTHR35007">
    <property type="entry name" value="INTEGRAL MEMBRANE PROTEIN-RELATED"/>
    <property type="match status" value="1"/>
</dbReference>
<proteinExistence type="predicted"/>
<evidence type="ECO:0000256" key="6">
    <source>
        <dbReference type="SAM" id="Phobius"/>
    </source>
</evidence>
<reference evidence="8 9" key="1">
    <citation type="submission" date="2018-01" db="EMBL/GenBank/DDBJ databases">
        <title>Whole genome analyses suggest that Burkholderia sensu lato contains two further novel genera in the rhizoxinica-symbiotica group Mycetohabitans gen. nov., and Trinickia gen. nov.: implications for the evolution of diazotrophy and nodulation in the Burkholderiaceae.</title>
        <authorList>
            <person name="Estrada-de los Santos P."/>
            <person name="Palmer M."/>
            <person name="Chavez-Ramirez B."/>
            <person name="Beukes C."/>
            <person name="Steenkamp E.T."/>
            <person name="Hirsch A.M."/>
            <person name="Manyaka P."/>
            <person name="Maluk M."/>
            <person name="Lafos M."/>
            <person name="Crook M."/>
            <person name="Gross E."/>
            <person name="Simon M.F."/>
            <person name="Bueno dos Reis Junior F."/>
            <person name="Poole P.S."/>
            <person name="Venter S.N."/>
            <person name="James E.K."/>
        </authorList>
    </citation>
    <scope>NUCLEOTIDE SEQUENCE [LARGE SCALE GENOMIC DNA]</scope>
    <source>
        <strain evidence="8 9">GP25-8</strain>
    </source>
</reference>
<dbReference type="GO" id="GO:0005886">
    <property type="term" value="C:plasma membrane"/>
    <property type="evidence" value="ECO:0007669"/>
    <property type="project" value="UniProtKB-SubCell"/>
</dbReference>
<evidence type="ECO:0000259" key="7">
    <source>
        <dbReference type="Pfam" id="PF00482"/>
    </source>
</evidence>
<accession>A0A2N7VS31</accession>
<keyword evidence="9" id="KW-1185">Reference proteome</keyword>
<dbReference type="InterPro" id="IPR018076">
    <property type="entry name" value="T2SS_GspF_dom"/>
</dbReference>
<feature type="transmembrane region" description="Helical" evidence="6">
    <location>
        <begin position="295"/>
        <end position="315"/>
    </location>
</feature>
<evidence type="ECO:0000256" key="5">
    <source>
        <dbReference type="ARBA" id="ARBA00023136"/>
    </source>
</evidence>